<dbReference type="AlphaFoldDB" id="A0A8H6W0N9"/>
<comment type="caution">
    <text evidence="1">The sequence shown here is derived from an EMBL/GenBank/DDBJ whole genome shotgun (WGS) entry which is preliminary data.</text>
</comment>
<dbReference type="OrthoDB" id="5392716at2759"/>
<accession>A0A8H6W0N9</accession>
<evidence type="ECO:0000313" key="1">
    <source>
        <dbReference type="EMBL" id="KAF7301184.1"/>
    </source>
</evidence>
<gene>
    <name evidence="1" type="ORF">MIND_00682900</name>
</gene>
<dbReference type="EMBL" id="JACAZF010000006">
    <property type="protein sequence ID" value="KAF7301184.1"/>
    <property type="molecule type" value="Genomic_DNA"/>
</dbReference>
<proteinExistence type="predicted"/>
<dbReference type="Proteomes" id="UP000636479">
    <property type="component" value="Unassembled WGS sequence"/>
</dbReference>
<dbReference type="RefSeq" id="XP_037219184.1">
    <property type="nucleotide sequence ID" value="XM_037363540.1"/>
</dbReference>
<organism evidence="1 2">
    <name type="scientific">Mycena indigotica</name>
    <dbReference type="NCBI Taxonomy" id="2126181"/>
    <lineage>
        <taxon>Eukaryota</taxon>
        <taxon>Fungi</taxon>
        <taxon>Dikarya</taxon>
        <taxon>Basidiomycota</taxon>
        <taxon>Agaricomycotina</taxon>
        <taxon>Agaricomycetes</taxon>
        <taxon>Agaricomycetidae</taxon>
        <taxon>Agaricales</taxon>
        <taxon>Marasmiineae</taxon>
        <taxon>Mycenaceae</taxon>
        <taxon>Mycena</taxon>
    </lineage>
</organism>
<dbReference type="PANTHER" id="PTHR46177">
    <property type="entry name" value="INTEGRASE CATALYTIC DOMAIN-CONTAINING PROTEIN"/>
    <property type="match status" value="1"/>
</dbReference>
<sequence length="402" mass="45495">MPNPKGVNGSSVKVYPPDDQLRETLLKYVKRGHTQQQKLERLIEDHQLKISIAVLNKLERRLGIPSVKGSRRVAAEVAAQAVIDELEKDLAQNNGPNYVKMQLQNKLILVPRAILAAKKTQIHRTPLSALGPFHEICSDGHEKLGAQALQMGGIGLPIYAFKDKWTAKLLKINVVPNDRTNAAIGHLYLDFVAETSGTGLQMTVDKGSEIGWMLAMQDCLREIFAPNIDPDVYPAHICVKSVHNTVIEAFWRWLKVEHIFSEITVYHRHLFNWIFPSLVQAELDDFRSYWNSHKIRYQADKIMPSGHVPSDAAEHPQLFGGINCFIKVPVATVEDLRAALSDEVGPREQHLRWVSPEFEQFAQTVYESLGRPDLTLASSWDVFSQMSLEIERLGPDMWPEME</sequence>
<reference evidence="1" key="1">
    <citation type="submission" date="2020-05" db="EMBL/GenBank/DDBJ databases">
        <title>Mycena genomes resolve the evolution of fungal bioluminescence.</title>
        <authorList>
            <person name="Tsai I.J."/>
        </authorList>
    </citation>
    <scope>NUCLEOTIDE SEQUENCE</scope>
    <source>
        <strain evidence="1">171206Taipei</strain>
    </source>
</reference>
<name>A0A8H6W0N9_9AGAR</name>
<dbReference type="PANTHER" id="PTHR46177:SF1">
    <property type="entry name" value="INTEGRASE CATALYTIC DOMAIN-CONTAINING PROTEIN"/>
    <property type="match status" value="1"/>
</dbReference>
<dbReference type="GeneID" id="59346056"/>
<protein>
    <submittedName>
        <fullName evidence="1">Uncharacterized protein</fullName>
    </submittedName>
</protein>
<keyword evidence="2" id="KW-1185">Reference proteome</keyword>
<evidence type="ECO:0000313" key="2">
    <source>
        <dbReference type="Proteomes" id="UP000636479"/>
    </source>
</evidence>